<dbReference type="InterPro" id="IPR004675">
    <property type="entry name" value="AhpD_core"/>
</dbReference>
<dbReference type="RefSeq" id="WP_068369781.1">
    <property type="nucleotide sequence ID" value="NZ_CP033936.1"/>
</dbReference>
<proteinExistence type="predicted"/>
<gene>
    <name evidence="2" type="ORF">AAV32_07400</name>
</gene>
<dbReference type="OrthoDB" id="1683318at2"/>
<sequence>MTNSYKQLTQDVMANLVPLHKGVPQVMKGFGEMGKSAIANGALDAKTKELIALAVGVAARCDGCIAFHTKALVKLGATEAEVHEALGVAIYMGGGPSAMYASNAVAAFNEFSALAGNSGAKASEQ</sequence>
<dbReference type="PATRIC" id="fig|206506.3.peg.1584"/>
<accession>A0A171KTD3</accession>
<dbReference type="GO" id="GO:0051920">
    <property type="term" value="F:peroxiredoxin activity"/>
    <property type="evidence" value="ECO:0007669"/>
    <property type="project" value="InterPro"/>
</dbReference>
<dbReference type="InterPro" id="IPR029032">
    <property type="entry name" value="AhpD-like"/>
</dbReference>
<comment type="caution">
    <text evidence="2">The sequence shown here is derived from an EMBL/GenBank/DDBJ whole genome shotgun (WGS) entry which is preliminary data.</text>
</comment>
<dbReference type="PANTHER" id="PTHR33930:SF2">
    <property type="entry name" value="BLR3452 PROTEIN"/>
    <property type="match status" value="1"/>
</dbReference>
<keyword evidence="2" id="KW-0560">Oxidoreductase</keyword>
<dbReference type="STRING" id="206506.AAV32_07400"/>
<dbReference type="PANTHER" id="PTHR33930">
    <property type="entry name" value="ALKYL HYDROPEROXIDE REDUCTASE AHPD"/>
    <property type="match status" value="1"/>
</dbReference>
<keyword evidence="3" id="KW-1185">Reference proteome</keyword>
<evidence type="ECO:0000259" key="1">
    <source>
        <dbReference type="Pfam" id="PF02627"/>
    </source>
</evidence>
<evidence type="ECO:0000313" key="3">
    <source>
        <dbReference type="Proteomes" id="UP000078084"/>
    </source>
</evidence>
<reference evidence="2 3" key="1">
    <citation type="submission" date="2015-04" db="EMBL/GenBank/DDBJ databases">
        <title>Genome sequence of Kerstersia gyiorum CG1.</title>
        <authorList>
            <person name="Greninger A.L."/>
            <person name="Kozyreva V."/>
            <person name="Chaturvedi V."/>
        </authorList>
    </citation>
    <scope>NUCLEOTIDE SEQUENCE [LARGE SCALE GENOMIC DNA]</scope>
    <source>
        <strain evidence="2 3">CG1</strain>
    </source>
</reference>
<organism evidence="2 3">
    <name type="scientific">Kerstersia gyiorum</name>
    <dbReference type="NCBI Taxonomy" id="206506"/>
    <lineage>
        <taxon>Bacteria</taxon>
        <taxon>Pseudomonadati</taxon>
        <taxon>Pseudomonadota</taxon>
        <taxon>Betaproteobacteria</taxon>
        <taxon>Burkholderiales</taxon>
        <taxon>Alcaligenaceae</taxon>
        <taxon>Kerstersia</taxon>
    </lineage>
</organism>
<dbReference type="SUPFAM" id="SSF69118">
    <property type="entry name" value="AhpD-like"/>
    <property type="match status" value="1"/>
</dbReference>
<evidence type="ECO:0000313" key="2">
    <source>
        <dbReference type="EMBL" id="KKO72150.1"/>
    </source>
</evidence>
<dbReference type="Proteomes" id="UP000078084">
    <property type="component" value="Unassembled WGS sequence"/>
</dbReference>
<feature type="domain" description="Carboxymuconolactone decarboxylase-like" evidence="1">
    <location>
        <begin position="24"/>
        <end position="106"/>
    </location>
</feature>
<dbReference type="GeneID" id="99726781"/>
<protein>
    <submittedName>
        <fullName evidence="2">Alkylhydroperoxidase</fullName>
    </submittedName>
</protein>
<dbReference type="AlphaFoldDB" id="A0A171KTD3"/>
<dbReference type="Pfam" id="PF02627">
    <property type="entry name" value="CMD"/>
    <property type="match status" value="1"/>
</dbReference>
<dbReference type="NCBIfam" id="TIGR00778">
    <property type="entry name" value="ahpD_dom"/>
    <property type="match status" value="1"/>
</dbReference>
<keyword evidence="2" id="KW-0575">Peroxidase</keyword>
<dbReference type="EMBL" id="LBNE01000003">
    <property type="protein sequence ID" value="KKO72150.1"/>
    <property type="molecule type" value="Genomic_DNA"/>
</dbReference>
<dbReference type="InterPro" id="IPR003779">
    <property type="entry name" value="CMD-like"/>
</dbReference>
<name>A0A171KTD3_9BURK</name>
<dbReference type="Gene3D" id="1.20.1290.10">
    <property type="entry name" value="AhpD-like"/>
    <property type="match status" value="1"/>
</dbReference>